<dbReference type="AlphaFoldDB" id="A0A3E3INS2"/>
<dbReference type="SMART" id="SM00862">
    <property type="entry name" value="Trans_reg_C"/>
    <property type="match status" value="1"/>
</dbReference>
<dbReference type="Proteomes" id="UP000261166">
    <property type="component" value="Unassembled WGS sequence"/>
</dbReference>
<dbReference type="Pfam" id="PF00072">
    <property type="entry name" value="Response_reg"/>
    <property type="match status" value="1"/>
</dbReference>
<dbReference type="OrthoDB" id="9790442at2"/>
<sequence length="224" mass="26068">MKYKILLVDDDRALLKMLSNFLELKGYEVNTASGGMEAMESIKAAPDLILLDINMPGMDGLELCRQIRDKISCPILFLTAKAEEQDRVNGLLSGGDDYILKPFSLKELEARIISHLKREERHRTKSEYRFREGLMIDYTAKEVRIDGKKADFTRTEYEIIEFLSMNPGQVFDRERIYEKVCGYDAQGDSRVITELIRRIRKKLAEYTTAEFIETVWGMGYRWEK</sequence>
<dbReference type="PROSITE" id="PS51755">
    <property type="entry name" value="OMPR_PHOB"/>
    <property type="match status" value="1"/>
</dbReference>
<keyword evidence="4" id="KW-0805">Transcription regulation</keyword>
<dbReference type="EMBL" id="QVLU01000019">
    <property type="protein sequence ID" value="RGE68696.1"/>
    <property type="molecule type" value="Genomic_DNA"/>
</dbReference>
<dbReference type="EMBL" id="QVLV01000010">
    <property type="protein sequence ID" value="RGE58941.1"/>
    <property type="molecule type" value="Genomic_DNA"/>
</dbReference>
<dbReference type="FunFam" id="3.40.50.2300:FF:000001">
    <property type="entry name" value="DNA-binding response regulator PhoB"/>
    <property type="match status" value="1"/>
</dbReference>
<keyword evidence="2 8" id="KW-0597">Phosphoprotein</keyword>
<evidence type="ECO:0000259" key="10">
    <source>
        <dbReference type="PROSITE" id="PS50110"/>
    </source>
</evidence>
<dbReference type="Pfam" id="PF00486">
    <property type="entry name" value="Trans_reg_C"/>
    <property type="match status" value="1"/>
</dbReference>
<evidence type="ECO:0000313" key="14">
    <source>
        <dbReference type="Proteomes" id="UP000260812"/>
    </source>
</evidence>
<dbReference type="Gene3D" id="1.10.10.10">
    <property type="entry name" value="Winged helix-like DNA-binding domain superfamily/Winged helix DNA-binding domain"/>
    <property type="match status" value="1"/>
</dbReference>
<dbReference type="InterPro" id="IPR001789">
    <property type="entry name" value="Sig_transdc_resp-reg_receiver"/>
</dbReference>
<evidence type="ECO:0000256" key="5">
    <source>
        <dbReference type="ARBA" id="ARBA00023125"/>
    </source>
</evidence>
<dbReference type="SMART" id="SM00448">
    <property type="entry name" value="REC"/>
    <property type="match status" value="1"/>
</dbReference>
<feature type="domain" description="OmpR/PhoB-type" evidence="11">
    <location>
        <begin position="125"/>
        <end position="224"/>
    </location>
</feature>
<feature type="DNA-binding region" description="OmpR/PhoB-type" evidence="9">
    <location>
        <begin position="125"/>
        <end position="224"/>
    </location>
</feature>
<comment type="function">
    <text evidence="7">May play the central regulatory role in sporulation. It may be an element of the effector pathway responsible for the activation of sporulation genes in response to nutritional stress. Spo0A may act in concert with spo0H (a sigma factor) to control the expression of some genes that are critical to the sporulation process.</text>
</comment>
<dbReference type="InterPro" id="IPR011006">
    <property type="entry name" value="CheY-like_superfamily"/>
</dbReference>
<keyword evidence="5 9" id="KW-0238">DNA-binding</keyword>
<dbReference type="GO" id="GO:0032993">
    <property type="term" value="C:protein-DNA complex"/>
    <property type="evidence" value="ECO:0007669"/>
    <property type="project" value="TreeGrafter"/>
</dbReference>
<dbReference type="PANTHER" id="PTHR48111:SF2">
    <property type="entry name" value="RESPONSE REGULATOR SAER"/>
    <property type="match status" value="1"/>
</dbReference>
<dbReference type="PROSITE" id="PS50110">
    <property type="entry name" value="RESPONSE_REGULATORY"/>
    <property type="match status" value="1"/>
</dbReference>
<evidence type="ECO:0000313" key="15">
    <source>
        <dbReference type="Proteomes" id="UP000261166"/>
    </source>
</evidence>
<feature type="domain" description="Response regulatory" evidence="10">
    <location>
        <begin position="4"/>
        <end position="116"/>
    </location>
</feature>
<dbReference type="CDD" id="cd17574">
    <property type="entry name" value="REC_OmpR"/>
    <property type="match status" value="1"/>
</dbReference>
<dbReference type="PANTHER" id="PTHR48111">
    <property type="entry name" value="REGULATOR OF RPOS"/>
    <property type="match status" value="1"/>
</dbReference>
<keyword evidence="6" id="KW-0804">Transcription</keyword>
<evidence type="ECO:0000313" key="13">
    <source>
        <dbReference type="EMBL" id="RGE68696.1"/>
    </source>
</evidence>
<dbReference type="FunFam" id="1.10.10.10:FF:000018">
    <property type="entry name" value="DNA-binding response regulator ResD"/>
    <property type="match status" value="1"/>
</dbReference>
<evidence type="ECO:0000256" key="4">
    <source>
        <dbReference type="ARBA" id="ARBA00023015"/>
    </source>
</evidence>
<evidence type="ECO:0000313" key="12">
    <source>
        <dbReference type="EMBL" id="RGE58941.1"/>
    </source>
</evidence>
<dbReference type="Proteomes" id="UP000260812">
    <property type="component" value="Unassembled WGS sequence"/>
</dbReference>
<name>A0A3E3INS2_9FIRM</name>
<reference evidence="13 15" key="1">
    <citation type="submission" date="2018-08" db="EMBL/GenBank/DDBJ databases">
        <title>A genome reference for cultivated species of the human gut microbiota.</title>
        <authorList>
            <person name="Zou Y."/>
            <person name="Xue W."/>
            <person name="Luo G."/>
        </authorList>
    </citation>
    <scope>NUCLEOTIDE SEQUENCE [LARGE SCALE GENOMIC DNA]</scope>
    <source>
        <strain evidence="13 15">AF26-4BH</strain>
        <strain evidence="12">TF05-5AC</strain>
    </source>
</reference>
<organism evidence="13 15">
    <name type="scientific">Eisenbergiella massiliensis</name>
    <dbReference type="NCBI Taxonomy" id="1720294"/>
    <lineage>
        <taxon>Bacteria</taxon>
        <taxon>Bacillati</taxon>
        <taxon>Bacillota</taxon>
        <taxon>Clostridia</taxon>
        <taxon>Lachnospirales</taxon>
        <taxon>Lachnospiraceae</taxon>
        <taxon>Eisenbergiella</taxon>
    </lineage>
</organism>
<dbReference type="GeneID" id="97988205"/>
<dbReference type="CDD" id="cd00383">
    <property type="entry name" value="trans_reg_C"/>
    <property type="match status" value="1"/>
</dbReference>
<evidence type="ECO:0000256" key="2">
    <source>
        <dbReference type="ARBA" id="ARBA00022553"/>
    </source>
</evidence>
<feature type="modified residue" description="4-aspartylphosphate" evidence="8">
    <location>
        <position position="52"/>
    </location>
</feature>
<evidence type="ECO:0000256" key="8">
    <source>
        <dbReference type="PROSITE-ProRule" id="PRU00169"/>
    </source>
</evidence>
<evidence type="ECO:0000256" key="3">
    <source>
        <dbReference type="ARBA" id="ARBA00023012"/>
    </source>
</evidence>
<dbReference type="InterPro" id="IPR001867">
    <property type="entry name" value="OmpR/PhoB-type_DNA-bd"/>
</dbReference>
<dbReference type="SUPFAM" id="SSF52172">
    <property type="entry name" value="CheY-like"/>
    <property type="match status" value="1"/>
</dbReference>
<dbReference type="InterPro" id="IPR036388">
    <property type="entry name" value="WH-like_DNA-bd_sf"/>
</dbReference>
<evidence type="ECO:0000256" key="9">
    <source>
        <dbReference type="PROSITE-ProRule" id="PRU01091"/>
    </source>
</evidence>
<gene>
    <name evidence="13" type="ORF">DWY69_19485</name>
    <name evidence="12" type="ORF">DXC51_15360</name>
</gene>
<keyword evidence="14" id="KW-1185">Reference proteome</keyword>
<evidence type="ECO:0000259" key="11">
    <source>
        <dbReference type="PROSITE" id="PS51755"/>
    </source>
</evidence>
<keyword evidence="3" id="KW-0902">Two-component regulatory system</keyword>
<dbReference type="GO" id="GO:0006355">
    <property type="term" value="P:regulation of DNA-templated transcription"/>
    <property type="evidence" value="ECO:0007669"/>
    <property type="project" value="InterPro"/>
</dbReference>
<evidence type="ECO:0000256" key="6">
    <source>
        <dbReference type="ARBA" id="ARBA00023163"/>
    </source>
</evidence>
<dbReference type="Gene3D" id="6.10.250.690">
    <property type="match status" value="1"/>
</dbReference>
<dbReference type="RefSeq" id="WP_025490339.1">
    <property type="nucleotide sequence ID" value="NZ_CALBAU010000303.1"/>
</dbReference>
<dbReference type="GO" id="GO:0000976">
    <property type="term" value="F:transcription cis-regulatory region binding"/>
    <property type="evidence" value="ECO:0007669"/>
    <property type="project" value="TreeGrafter"/>
</dbReference>
<evidence type="ECO:0000256" key="7">
    <source>
        <dbReference type="ARBA" id="ARBA00024867"/>
    </source>
</evidence>
<proteinExistence type="predicted"/>
<dbReference type="GO" id="GO:0005829">
    <property type="term" value="C:cytosol"/>
    <property type="evidence" value="ECO:0007669"/>
    <property type="project" value="TreeGrafter"/>
</dbReference>
<dbReference type="GO" id="GO:0000156">
    <property type="term" value="F:phosphorelay response regulator activity"/>
    <property type="evidence" value="ECO:0007669"/>
    <property type="project" value="TreeGrafter"/>
</dbReference>
<dbReference type="InterPro" id="IPR039420">
    <property type="entry name" value="WalR-like"/>
</dbReference>
<comment type="caution">
    <text evidence="13">The sequence shown here is derived from an EMBL/GenBank/DDBJ whole genome shotgun (WGS) entry which is preliminary data.</text>
</comment>
<evidence type="ECO:0000256" key="1">
    <source>
        <dbReference type="ARBA" id="ARBA00018672"/>
    </source>
</evidence>
<dbReference type="Gene3D" id="3.40.50.2300">
    <property type="match status" value="1"/>
</dbReference>
<protein>
    <recommendedName>
        <fullName evidence="1">Stage 0 sporulation protein A homolog</fullName>
    </recommendedName>
</protein>
<accession>A0A3E3INS2</accession>